<gene>
    <name evidence="2" type="ORF">Moror_5460</name>
</gene>
<dbReference type="EMBL" id="AWSO01002334">
    <property type="protein sequence ID" value="ESK81628.1"/>
    <property type="molecule type" value="Genomic_DNA"/>
</dbReference>
<dbReference type="AlphaFoldDB" id="V2W4C8"/>
<feature type="region of interest" description="Disordered" evidence="1">
    <location>
        <begin position="48"/>
        <end position="70"/>
    </location>
</feature>
<accession>V2W4C8</accession>
<protein>
    <submittedName>
        <fullName evidence="2">Uncharacterized protein</fullName>
    </submittedName>
</protein>
<comment type="caution">
    <text evidence="2">The sequence shown here is derived from an EMBL/GenBank/DDBJ whole genome shotgun (WGS) entry which is preliminary data.</text>
</comment>
<evidence type="ECO:0000313" key="2">
    <source>
        <dbReference type="EMBL" id="ESK81628.1"/>
    </source>
</evidence>
<organism evidence="2 3">
    <name type="scientific">Moniliophthora roreri (strain MCA 2997)</name>
    <name type="common">Cocoa frosty pod rot fungus</name>
    <name type="synonym">Crinipellis roreri</name>
    <dbReference type="NCBI Taxonomy" id="1381753"/>
    <lineage>
        <taxon>Eukaryota</taxon>
        <taxon>Fungi</taxon>
        <taxon>Dikarya</taxon>
        <taxon>Basidiomycota</taxon>
        <taxon>Agaricomycotina</taxon>
        <taxon>Agaricomycetes</taxon>
        <taxon>Agaricomycetidae</taxon>
        <taxon>Agaricales</taxon>
        <taxon>Marasmiineae</taxon>
        <taxon>Marasmiaceae</taxon>
        <taxon>Moniliophthora</taxon>
    </lineage>
</organism>
<feature type="compositionally biased region" description="Basic and acidic residues" evidence="1">
    <location>
        <begin position="57"/>
        <end position="70"/>
    </location>
</feature>
<proteinExistence type="predicted"/>
<reference evidence="2 3" key="1">
    <citation type="journal article" date="2014" name="BMC Genomics">
        <title>Genome and secretome analysis of the hemibiotrophic fungal pathogen, Moniliophthora roreri, which causes frosty pod rot disease of cacao: mechanisms of the biotrophic and necrotrophic phases.</title>
        <authorList>
            <person name="Meinhardt L.W."/>
            <person name="Costa G.G.L."/>
            <person name="Thomazella D.P.T."/>
            <person name="Teixeira P.J.P.L."/>
            <person name="Carazzolle M.F."/>
            <person name="Schuster S.C."/>
            <person name="Carlson J.E."/>
            <person name="Guiltinan M.J."/>
            <person name="Mieczkowski P."/>
            <person name="Farmer A."/>
            <person name="Ramaraj T."/>
            <person name="Crozier J."/>
            <person name="Davis R.E."/>
            <person name="Shao J."/>
            <person name="Melnick R.L."/>
            <person name="Pereira G.A.G."/>
            <person name="Bailey B.A."/>
        </authorList>
    </citation>
    <scope>NUCLEOTIDE SEQUENCE [LARGE SCALE GENOMIC DNA]</scope>
    <source>
        <strain evidence="2 3">MCA 2997</strain>
    </source>
</reference>
<sequence length="70" mass="7629">MLQTGLPAAQLASTLVEKEETAHGLTLRSCLVVDASTLDDLSIFTQDDEEDDLTSTPEKDHHQLLHEAAL</sequence>
<evidence type="ECO:0000313" key="3">
    <source>
        <dbReference type="Proteomes" id="UP000017559"/>
    </source>
</evidence>
<dbReference type="HOGENOM" id="CLU_2758369_0_0_1"/>
<keyword evidence="3" id="KW-1185">Reference proteome</keyword>
<name>V2W4C8_MONRO</name>
<dbReference type="Proteomes" id="UP000017559">
    <property type="component" value="Unassembled WGS sequence"/>
</dbReference>
<evidence type="ECO:0000256" key="1">
    <source>
        <dbReference type="SAM" id="MobiDB-lite"/>
    </source>
</evidence>
<dbReference type="KEGG" id="mrr:Moror_5460"/>